<dbReference type="Gramene" id="PRQ53499">
    <property type="protein sequence ID" value="PRQ53499"/>
    <property type="gene ID" value="RchiOBHm_Chr2g0167181"/>
</dbReference>
<gene>
    <name evidence="1" type="ORF">RchiOBHm_Chr2g0167181</name>
    <name evidence="2" type="ORF">RchiOBHm_Chr2g0167191</name>
</gene>
<proteinExistence type="predicted"/>
<comment type="caution">
    <text evidence="2">The sequence shown here is derived from an EMBL/GenBank/DDBJ whole genome shotgun (WGS) entry which is preliminary data.</text>
</comment>
<name>A0A2P6S497_ROSCH</name>
<accession>A0A2P6S497</accession>
<evidence type="ECO:0000313" key="1">
    <source>
        <dbReference type="EMBL" id="PRQ53499.1"/>
    </source>
</evidence>
<organism evidence="2 3">
    <name type="scientific">Rosa chinensis</name>
    <name type="common">China rose</name>
    <dbReference type="NCBI Taxonomy" id="74649"/>
    <lineage>
        <taxon>Eukaryota</taxon>
        <taxon>Viridiplantae</taxon>
        <taxon>Streptophyta</taxon>
        <taxon>Embryophyta</taxon>
        <taxon>Tracheophyta</taxon>
        <taxon>Spermatophyta</taxon>
        <taxon>Magnoliopsida</taxon>
        <taxon>eudicotyledons</taxon>
        <taxon>Gunneridae</taxon>
        <taxon>Pentapetalae</taxon>
        <taxon>rosids</taxon>
        <taxon>fabids</taxon>
        <taxon>Rosales</taxon>
        <taxon>Rosaceae</taxon>
        <taxon>Rosoideae</taxon>
        <taxon>Rosoideae incertae sedis</taxon>
        <taxon>Rosa</taxon>
    </lineage>
</organism>
<dbReference type="EMBL" id="PDCK01000040">
    <property type="protein sequence ID" value="PRQ53499.1"/>
    <property type="molecule type" value="Genomic_DNA"/>
</dbReference>
<keyword evidence="3" id="KW-1185">Reference proteome</keyword>
<protein>
    <submittedName>
        <fullName evidence="2">Uncharacterized protein</fullName>
    </submittedName>
</protein>
<sequence>MTIIISGSHTSHTSHMWMKIFICVHTRHTLTYTFTLRFSFYFPKCFLIS</sequence>
<dbReference type="EMBL" id="PDCK01000040">
    <property type="protein sequence ID" value="PRQ53500.1"/>
    <property type="molecule type" value="Genomic_DNA"/>
</dbReference>
<dbReference type="AlphaFoldDB" id="A0A2P6S497"/>
<evidence type="ECO:0000313" key="3">
    <source>
        <dbReference type="Proteomes" id="UP000238479"/>
    </source>
</evidence>
<dbReference type="Gramene" id="PRQ53500">
    <property type="protein sequence ID" value="PRQ53500"/>
    <property type="gene ID" value="RchiOBHm_Chr2g0167191"/>
</dbReference>
<reference evidence="2 3" key="1">
    <citation type="journal article" date="2018" name="Nat. Genet.">
        <title>The Rosa genome provides new insights in the design of modern roses.</title>
        <authorList>
            <person name="Bendahmane M."/>
        </authorList>
    </citation>
    <scope>NUCLEOTIDE SEQUENCE [LARGE SCALE GENOMIC DNA]</scope>
    <source>
        <strain evidence="3">cv. Old Blush</strain>
    </source>
</reference>
<evidence type="ECO:0000313" key="2">
    <source>
        <dbReference type="EMBL" id="PRQ53500.1"/>
    </source>
</evidence>
<dbReference type="Proteomes" id="UP000238479">
    <property type="component" value="Chromosome 2"/>
</dbReference>